<reference evidence="1" key="1">
    <citation type="journal article" date="2022" name="bioRxiv">
        <title>Sequencing and chromosome-scale assembly of the giantPleurodeles waltlgenome.</title>
        <authorList>
            <person name="Brown T."/>
            <person name="Elewa A."/>
            <person name="Iarovenko S."/>
            <person name="Subramanian E."/>
            <person name="Araus A.J."/>
            <person name="Petzold A."/>
            <person name="Susuki M."/>
            <person name="Suzuki K.-i.T."/>
            <person name="Hayashi T."/>
            <person name="Toyoda A."/>
            <person name="Oliveira C."/>
            <person name="Osipova E."/>
            <person name="Leigh N.D."/>
            <person name="Simon A."/>
            <person name="Yun M.H."/>
        </authorList>
    </citation>
    <scope>NUCLEOTIDE SEQUENCE</scope>
    <source>
        <strain evidence="1">20211129_DDA</strain>
        <tissue evidence="1">Liver</tissue>
    </source>
</reference>
<evidence type="ECO:0000313" key="1">
    <source>
        <dbReference type="EMBL" id="KAJ1182835.1"/>
    </source>
</evidence>
<comment type="caution">
    <text evidence="1">The sequence shown here is derived from an EMBL/GenBank/DDBJ whole genome shotgun (WGS) entry which is preliminary data.</text>
</comment>
<gene>
    <name evidence="1" type="ORF">NDU88_008012</name>
</gene>
<name>A0AAV7U2X5_PLEWA</name>
<sequence>HTLVYGPSTGSATHWFMVLARGQPHTGLRSKHGVSHTLVYGPSTGSATHWFTVLAQGQPHTGLR</sequence>
<accession>A0AAV7U2X5</accession>
<organism evidence="1 2">
    <name type="scientific">Pleurodeles waltl</name>
    <name type="common">Iberian ribbed newt</name>
    <dbReference type="NCBI Taxonomy" id="8319"/>
    <lineage>
        <taxon>Eukaryota</taxon>
        <taxon>Metazoa</taxon>
        <taxon>Chordata</taxon>
        <taxon>Craniata</taxon>
        <taxon>Vertebrata</taxon>
        <taxon>Euteleostomi</taxon>
        <taxon>Amphibia</taxon>
        <taxon>Batrachia</taxon>
        <taxon>Caudata</taxon>
        <taxon>Salamandroidea</taxon>
        <taxon>Salamandridae</taxon>
        <taxon>Pleurodelinae</taxon>
        <taxon>Pleurodeles</taxon>
    </lineage>
</organism>
<evidence type="ECO:0000313" key="2">
    <source>
        <dbReference type="Proteomes" id="UP001066276"/>
    </source>
</evidence>
<keyword evidence="2" id="KW-1185">Reference proteome</keyword>
<feature type="non-terminal residue" evidence="1">
    <location>
        <position position="64"/>
    </location>
</feature>
<proteinExistence type="predicted"/>
<dbReference type="AlphaFoldDB" id="A0AAV7U2X5"/>
<dbReference type="Proteomes" id="UP001066276">
    <property type="component" value="Chromosome 3_2"/>
</dbReference>
<feature type="non-terminal residue" evidence="1">
    <location>
        <position position="1"/>
    </location>
</feature>
<protein>
    <submittedName>
        <fullName evidence="1">Uncharacterized protein</fullName>
    </submittedName>
</protein>
<dbReference type="EMBL" id="JANPWB010000006">
    <property type="protein sequence ID" value="KAJ1182835.1"/>
    <property type="molecule type" value="Genomic_DNA"/>
</dbReference>